<evidence type="ECO:0000313" key="3">
    <source>
        <dbReference type="Proteomes" id="UP000324222"/>
    </source>
</evidence>
<feature type="region of interest" description="Disordered" evidence="1">
    <location>
        <begin position="42"/>
        <end position="100"/>
    </location>
</feature>
<feature type="compositionally biased region" description="Basic and acidic residues" evidence="1">
    <location>
        <begin position="52"/>
        <end position="76"/>
    </location>
</feature>
<organism evidence="2 3">
    <name type="scientific">Portunus trituberculatus</name>
    <name type="common">Swimming crab</name>
    <name type="synonym">Neptunus trituberculatus</name>
    <dbReference type="NCBI Taxonomy" id="210409"/>
    <lineage>
        <taxon>Eukaryota</taxon>
        <taxon>Metazoa</taxon>
        <taxon>Ecdysozoa</taxon>
        <taxon>Arthropoda</taxon>
        <taxon>Crustacea</taxon>
        <taxon>Multicrustacea</taxon>
        <taxon>Malacostraca</taxon>
        <taxon>Eumalacostraca</taxon>
        <taxon>Eucarida</taxon>
        <taxon>Decapoda</taxon>
        <taxon>Pleocyemata</taxon>
        <taxon>Brachyura</taxon>
        <taxon>Eubrachyura</taxon>
        <taxon>Portunoidea</taxon>
        <taxon>Portunidae</taxon>
        <taxon>Portuninae</taxon>
        <taxon>Portunus</taxon>
    </lineage>
</organism>
<gene>
    <name evidence="2" type="ORF">E2C01_013674</name>
</gene>
<feature type="compositionally biased region" description="Basic and acidic residues" evidence="1">
    <location>
        <begin position="87"/>
        <end position="100"/>
    </location>
</feature>
<protein>
    <submittedName>
        <fullName evidence="2">Uncharacterized protein</fullName>
    </submittedName>
</protein>
<dbReference type="EMBL" id="VSRR010000902">
    <property type="protein sequence ID" value="MPC20720.1"/>
    <property type="molecule type" value="Genomic_DNA"/>
</dbReference>
<evidence type="ECO:0000313" key="2">
    <source>
        <dbReference type="EMBL" id="MPC20720.1"/>
    </source>
</evidence>
<dbReference type="AlphaFoldDB" id="A0A5B7DHA1"/>
<evidence type="ECO:0000256" key="1">
    <source>
        <dbReference type="SAM" id="MobiDB-lite"/>
    </source>
</evidence>
<accession>A0A5B7DHA1</accession>
<sequence>MDAAQHRKETSNLKSRECMCMDFLASTSLALTDAGFTRQAMADPARLSAPEGRLRGKDSCDLPRPSEKDVRGEQRKAQRSPKTLQDAGERKERRMGGEGR</sequence>
<name>A0A5B7DHA1_PORTR</name>
<keyword evidence="3" id="KW-1185">Reference proteome</keyword>
<reference evidence="2 3" key="1">
    <citation type="submission" date="2019-05" db="EMBL/GenBank/DDBJ databases">
        <title>Another draft genome of Portunus trituberculatus and its Hox gene families provides insights of decapod evolution.</title>
        <authorList>
            <person name="Jeong J.-H."/>
            <person name="Song I."/>
            <person name="Kim S."/>
            <person name="Choi T."/>
            <person name="Kim D."/>
            <person name="Ryu S."/>
            <person name="Kim W."/>
        </authorList>
    </citation>
    <scope>NUCLEOTIDE SEQUENCE [LARGE SCALE GENOMIC DNA]</scope>
    <source>
        <tissue evidence="2">Muscle</tissue>
    </source>
</reference>
<comment type="caution">
    <text evidence="2">The sequence shown here is derived from an EMBL/GenBank/DDBJ whole genome shotgun (WGS) entry which is preliminary data.</text>
</comment>
<dbReference type="Proteomes" id="UP000324222">
    <property type="component" value="Unassembled WGS sequence"/>
</dbReference>
<proteinExistence type="predicted"/>